<feature type="repeat" description="WD" evidence="3">
    <location>
        <begin position="1125"/>
        <end position="1166"/>
    </location>
</feature>
<dbReference type="InterPro" id="IPR036322">
    <property type="entry name" value="WD40_repeat_dom_sf"/>
</dbReference>
<dbReference type="CDD" id="cd00200">
    <property type="entry name" value="WD40"/>
    <property type="match status" value="2"/>
</dbReference>
<feature type="repeat" description="WD" evidence="3">
    <location>
        <begin position="999"/>
        <end position="1040"/>
    </location>
</feature>
<dbReference type="FunFam" id="2.130.10.10:FF:000228">
    <property type="entry name" value="COMPASS-like H3K4 histone methylase component WDR5A"/>
    <property type="match status" value="2"/>
</dbReference>
<feature type="repeat" description="WD" evidence="3">
    <location>
        <begin position="769"/>
        <end position="820"/>
    </location>
</feature>
<name>B7K999_GLOC7</name>
<feature type="repeat" description="WD" evidence="3">
    <location>
        <begin position="821"/>
        <end position="862"/>
    </location>
</feature>
<proteinExistence type="predicted"/>
<organism evidence="5 6">
    <name type="scientific">Gloeothece citriformis (strain PCC 7424)</name>
    <name type="common">Cyanothece sp. (strain PCC 7424)</name>
    <dbReference type="NCBI Taxonomy" id="65393"/>
    <lineage>
        <taxon>Bacteria</taxon>
        <taxon>Bacillati</taxon>
        <taxon>Cyanobacteriota</taxon>
        <taxon>Cyanophyceae</taxon>
        <taxon>Oscillatoriophycideae</taxon>
        <taxon>Chroococcales</taxon>
        <taxon>Aphanothecaceae</taxon>
        <taxon>Gloeothece</taxon>
        <taxon>Gloeothece citriformis</taxon>
    </lineage>
</organism>
<accession>B7K999</accession>
<dbReference type="Pfam" id="PF25173">
    <property type="entry name" value="Beta-prop_WDR3_1st"/>
    <property type="match status" value="1"/>
</dbReference>
<dbReference type="Gene3D" id="2.130.10.10">
    <property type="entry name" value="YVTN repeat-like/Quinoprotein amine dehydrogenase"/>
    <property type="match status" value="6"/>
</dbReference>
<dbReference type="Pfam" id="PF20703">
    <property type="entry name" value="nSTAND1"/>
    <property type="match status" value="1"/>
</dbReference>
<dbReference type="Gene3D" id="3.40.50.300">
    <property type="entry name" value="P-loop containing nucleotide triphosphate hydrolases"/>
    <property type="match status" value="1"/>
</dbReference>
<dbReference type="PROSITE" id="PS50082">
    <property type="entry name" value="WD_REPEATS_2"/>
    <property type="match status" value="14"/>
</dbReference>
<dbReference type="InterPro" id="IPR001680">
    <property type="entry name" value="WD40_rpt"/>
</dbReference>
<sequence>MTNFDVSKDKSIDLRDGKGVQVGDGNTQYNTFNEIITISVDVIKTRTFNSASPYKGLKKFEPKAADSKRFFGRDQLIYSLMQELDKTNLLLLLGASGSGKSSVIQAGLIPRFEEKYASNLSYFIFKPDKNPFQSLFNAFSGQYGQEKTEIIQQEKENILIELVKNLKEKDNFWLIYIDQFEEIFHLSAQEQGKKFIKALVKLYKYLKSSQDFSVKLMMTMRTDFLDKFSAYPELKYITITQKNIEMIADMKPDELRQAIEQPAAQNGVVFEDGLVKEIMNDVKDQPGYLPLLQYTLDLLWQKDNVAEDRELNIITYRNLGGVRGALQQHVDKIYESLSDEKKEATRIIFLKLVKVKSNQESGTLQKAVSQRAKRSEFQGEFIQGTLTELINNNLIVSQGNIEEKAKDAEGTVEIAHEILLSSWDTLRKWIEDAYQVISIRDDLVKSLYRWQETKKDEDFLAGSLLAEAREKRDNKTFDLVLGEKLTPEQNQFIDQSYAHAERQRNAKVRTARRIAAGSFIALLVSSGLGLTAWNQKNQADLNLAESLGRESLFLFNEGKELDACVTAIKAGKILQNQGKTNREVLNALQTVLVEGSERNRLEGHDSYVNSVSISPDGKTLASGSGDNTIKLWNLETGEQIRTLKGHEETVTSVSFSPDGKTLASWSYDKTIKLWNLETGQEIRTLTGHDYYVNSVSFSPDGKIWASGSVDKTIKLWNLETGQEIRTLTGHDYYVNSVSFSPDGKTLASGSQDGTIKVWNLETGKEIRTLKGHDNSVNSVSFSPIPPSPVTKGGAGGILASGSNDGTIKLWNLESGQEIRTLQGHDYSVRSVSISPDGKTLASWSWDKTIKLWNLKTGKEIRTLTGYDSYVNSVSFSPIPPSPVTKGGAGRILASGSQDGTIKLWNLESGTEIRTLKGHDQTVWSVSFSLDGKTLASGSVDKTIKLWNLESGTEIRTLKGHDQTVWSVSFSPNGKTLASGSVDKTIKLSNLESGAEIRTLKGHDSSITSVSFSPDGKTLASGSMDKTIKLWNLETGKEIRTLKGHDDSVNSVSISPDGKTLASGSDDKTIKLSNLESGTEIRTLKGHDDAVNSVSFSPNGKTLASGSRDNTVKLWNLQSGAEIRTIRGHDDTVWSVSFSPDGKTLASGSWDGTIKLWNLERGEEILTLKGHDNSVWSVSFSPDGKTLASGSEDKTIKLWDLSLDLLLVANCNWVRNYLTHNPKVSESDRHLCDGIGG</sequence>
<feature type="repeat" description="WD" evidence="3">
    <location>
        <begin position="1083"/>
        <end position="1124"/>
    </location>
</feature>
<evidence type="ECO:0000256" key="1">
    <source>
        <dbReference type="ARBA" id="ARBA00022574"/>
    </source>
</evidence>
<dbReference type="InterPro" id="IPR019775">
    <property type="entry name" value="WD40_repeat_CS"/>
</dbReference>
<evidence type="ECO:0000256" key="3">
    <source>
        <dbReference type="PROSITE-ProRule" id="PRU00221"/>
    </source>
</evidence>
<dbReference type="RefSeq" id="WP_012597532.1">
    <property type="nucleotide sequence ID" value="NC_011729.1"/>
</dbReference>
<dbReference type="PRINTS" id="PR00320">
    <property type="entry name" value="GPROTEINBRPT"/>
</dbReference>
<dbReference type="InterPro" id="IPR049052">
    <property type="entry name" value="nSTAND1"/>
</dbReference>
<protein>
    <submittedName>
        <fullName evidence="5">WD-40 repeat protein</fullName>
    </submittedName>
</protein>
<dbReference type="eggNOG" id="COG1672">
    <property type="taxonomic scope" value="Bacteria"/>
</dbReference>
<dbReference type="HOGENOM" id="CLU_002352_0_0_3"/>
<feature type="repeat" description="WD" evidence="3">
    <location>
        <begin position="1041"/>
        <end position="1082"/>
    </location>
</feature>
<feature type="repeat" description="WD" evidence="3">
    <location>
        <begin position="863"/>
        <end position="914"/>
    </location>
</feature>
<dbReference type="Proteomes" id="UP000002384">
    <property type="component" value="Chromosome"/>
</dbReference>
<reference evidence="6" key="1">
    <citation type="journal article" date="2011" name="MBio">
        <title>Novel metabolic attributes of the genus Cyanothece, comprising a group of unicellular nitrogen-fixing Cyanobacteria.</title>
        <authorList>
            <person name="Bandyopadhyay A."/>
            <person name="Elvitigala T."/>
            <person name="Welsh E."/>
            <person name="Stockel J."/>
            <person name="Liberton M."/>
            <person name="Min H."/>
            <person name="Sherman L.A."/>
            <person name="Pakrasi H.B."/>
        </authorList>
    </citation>
    <scope>NUCLEOTIDE SEQUENCE [LARGE SCALE GENOMIC DNA]</scope>
    <source>
        <strain evidence="6">PCC 7424</strain>
    </source>
</reference>
<dbReference type="PROSITE" id="PS00678">
    <property type="entry name" value="WD_REPEATS_1"/>
    <property type="match status" value="9"/>
</dbReference>
<keyword evidence="1 3" id="KW-0853">WD repeat</keyword>
<feature type="domain" description="Novel STAND NTPase 1" evidence="4">
    <location>
        <begin position="53"/>
        <end position="457"/>
    </location>
</feature>
<dbReference type="InterPro" id="IPR027417">
    <property type="entry name" value="P-loop_NTPase"/>
</dbReference>
<evidence type="ECO:0000256" key="2">
    <source>
        <dbReference type="ARBA" id="ARBA00022737"/>
    </source>
</evidence>
<dbReference type="SUPFAM" id="SSF52540">
    <property type="entry name" value="P-loop containing nucleoside triphosphate hydrolases"/>
    <property type="match status" value="1"/>
</dbReference>
<dbReference type="eggNOG" id="COG2319">
    <property type="taxonomic scope" value="Bacteria"/>
</dbReference>
<feature type="repeat" description="WD" evidence="3">
    <location>
        <begin position="601"/>
        <end position="642"/>
    </location>
</feature>
<feature type="repeat" description="WD" evidence="3">
    <location>
        <begin position="643"/>
        <end position="684"/>
    </location>
</feature>
<feature type="repeat" description="WD" evidence="3">
    <location>
        <begin position="685"/>
        <end position="726"/>
    </location>
</feature>
<feature type="repeat" description="WD" evidence="3">
    <location>
        <begin position="915"/>
        <end position="956"/>
    </location>
</feature>
<dbReference type="SUPFAM" id="SSF50978">
    <property type="entry name" value="WD40 repeat-like"/>
    <property type="match status" value="2"/>
</dbReference>
<dbReference type="Pfam" id="PF00400">
    <property type="entry name" value="WD40"/>
    <property type="match status" value="10"/>
</dbReference>
<gene>
    <name evidence="5" type="ordered locus">PCC7424_0112</name>
</gene>
<dbReference type="PROSITE" id="PS50294">
    <property type="entry name" value="WD_REPEATS_REGION"/>
    <property type="match status" value="14"/>
</dbReference>
<dbReference type="EMBL" id="CP001291">
    <property type="protein sequence ID" value="ACK68582.1"/>
    <property type="molecule type" value="Genomic_DNA"/>
</dbReference>
<dbReference type="SUPFAM" id="SSF50969">
    <property type="entry name" value="YVTN repeat-like/Quinoprotein amine dehydrogenase"/>
    <property type="match status" value="1"/>
</dbReference>
<dbReference type="KEGG" id="cyc:PCC7424_0112"/>
<feature type="repeat" description="WD" evidence="3">
    <location>
        <begin position="727"/>
        <end position="768"/>
    </location>
</feature>
<dbReference type="PANTHER" id="PTHR19879:SF9">
    <property type="entry name" value="TRANSCRIPTION INITIATION FACTOR TFIID SUBUNIT 5"/>
    <property type="match status" value="1"/>
</dbReference>
<evidence type="ECO:0000313" key="5">
    <source>
        <dbReference type="EMBL" id="ACK68582.1"/>
    </source>
</evidence>
<feature type="repeat" description="WD" evidence="3">
    <location>
        <begin position="1167"/>
        <end position="1201"/>
    </location>
</feature>
<dbReference type="STRING" id="65393.PCC7424_0112"/>
<keyword evidence="2" id="KW-0677">Repeat</keyword>
<dbReference type="OrthoDB" id="414840at2"/>
<dbReference type="PANTHER" id="PTHR19879">
    <property type="entry name" value="TRANSCRIPTION INITIATION FACTOR TFIID"/>
    <property type="match status" value="1"/>
</dbReference>
<evidence type="ECO:0000259" key="4">
    <source>
        <dbReference type="Pfam" id="PF20703"/>
    </source>
</evidence>
<evidence type="ECO:0000313" key="6">
    <source>
        <dbReference type="Proteomes" id="UP000002384"/>
    </source>
</evidence>
<dbReference type="InterPro" id="IPR011044">
    <property type="entry name" value="Quino_amine_DH_bsu"/>
</dbReference>
<keyword evidence="6" id="KW-1185">Reference proteome</keyword>
<feature type="repeat" description="WD" evidence="3">
    <location>
        <begin position="957"/>
        <end position="998"/>
    </location>
</feature>
<dbReference type="AlphaFoldDB" id="B7K999"/>
<dbReference type="SMART" id="SM00320">
    <property type="entry name" value="WD40"/>
    <property type="match status" value="14"/>
</dbReference>
<dbReference type="InterPro" id="IPR015943">
    <property type="entry name" value="WD40/YVTN_repeat-like_dom_sf"/>
</dbReference>
<dbReference type="InterPro" id="IPR020472">
    <property type="entry name" value="WD40_PAC1"/>
</dbReference>